<reference evidence="1" key="1">
    <citation type="submission" date="2016-10" db="EMBL/GenBank/DDBJ databases">
        <authorList>
            <person name="Benchimol M."/>
            <person name="Almeida L.G."/>
            <person name="Vasconcelos A.T."/>
            <person name="Perreira-Neves A."/>
            <person name="Rosa I.A."/>
            <person name="Tasca T."/>
            <person name="Bogo M.R."/>
            <person name="de Souza W."/>
        </authorList>
    </citation>
    <scope>NUCLEOTIDE SEQUENCE [LARGE SCALE GENOMIC DNA]</scope>
    <source>
        <strain evidence="1">K</strain>
    </source>
</reference>
<dbReference type="RefSeq" id="XP_068361722.1">
    <property type="nucleotide sequence ID" value="XM_068502811.1"/>
</dbReference>
<accession>A0A1J4KC82</accession>
<dbReference type="SUPFAM" id="SSF48371">
    <property type="entry name" value="ARM repeat"/>
    <property type="match status" value="1"/>
</dbReference>
<dbReference type="VEuPathDB" id="TrichDB:TRFO_22850"/>
<comment type="caution">
    <text evidence="1">The sequence shown here is derived from an EMBL/GenBank/DDBJ whole genome shotgun (WGS) entry which is preliminary data.</text>
</comment>
<gene>
    <name evidence="1" type="ORF">TRFO_22850</name>
</gene>
<dbReference type="Proteomes" id="UP000179807">
    <property type="component" value="Unassembled WGS sequence"/>
</dbReference>
<dbReference type="AlphaFoldDB" id="A0A1J4KC82"/>
<protein>
    <submittedName>
        <fullName evidence="1">Uncharacterized protein</fullName>
    </submittedName>
</protein>
<evidence type="ECO:0000313" key="2">
    <source>
        <dbReference type="Proteomes" id="UP000179807"/>
    </source>
</evidence>
<sequence length="688" mass="77122">MKDIPVDFLEPLSNCDIEGIAEEDVPPLIEQIKEALNGEYSNAAALVFAPLCHGISHLNESIGTFARDTLLNILKKDDDESKLVGCYMLMFAGHLFAHEPETAPETNVVYDLMKPLLVHSNEVLRKRANKAYRTLLDTEFFLNDTSLGQYLNLFNEFPAEYYPEYFKIISSYVIPHEDDDEEDQPEEDEEADITIIQPIVDFVHDNLHSNTEIVRALCLDVMSDLGYKDRMFIEDDVNDALDVASDLIKASSVGTYIYVANFLATLAESFKDEAGTKIEELVVPIIKEINNDQIGVLKKKIDCASTVATIIKLGFAVNQSDVVAQFISANLPNATEDTITRLCNVIHPLSKSIGEENAVNVFKALVEALKVCEDSENAELITLCIEKLTKHYNIPEDILLPLVNASLEGNLKFLNGSLPHKIFPPCVPPFMIITAYIKKFPTKGAQFIPTLLDWFGHTQFSIAPVVLIPIKASFDVGCFPEDRAEEFGKMIKEMIEKCEVFDGNELGALAEAARKLFQAYASKMTPIEDFLKPFIKFAKKSLPDEEEEEEIDIMTGEGIPEVTNFVFSVYAGNDEVEVIDELLAPLLMNLPFEPGCEEVSDILSNLTTMFENTERFKDVLVPGLRMFAELLLLKKAELEAYNLDDELISDLKGMLKNCCKKDKKLVAALTKDFKSSRAKLNRFNALIR</sequence>
<dbReference type="InterPro" id="IPR011989">
    <property type="entry name" value="ARM-like"/>
</dbReference>
<dbReference type="InterPro" id="IPR016024">
    <property type="entry name" value="ARM-type_fold"/>
</dbReference>
<name>A0A1J4KC82_9EUKA</name>
<dbReference type="Gene3D" id="1.25.10.10">
    <property type="entry name" value="Leucine-rich Repeat Variant"/>
    <property type="match status" value="1"/>
</dbReference>
<dbReference type="EMBL" id="MLAK01000663">
    <property type="protein sequence ID" value="OHT08586.1"/>
    <property type="molecule type" value="Genomic_DNA"/>
</dbReference>
<organism evidence="1 2">
    <name type="scientific">Tritrichomonas foetus</name>
    <dbReference type="NCBI Taxonomy" id="1144522"/>
    <lineage>
        <taxon>Eukaryota</taxon>
        <taxon>Metamonada</taxon>
        <taxon>Parabasalia</taxon>
        <taxon>Tritrichomonadida</taxon>
        <taxon>Tritrichomonadidae</taxon>
        <taxon>Tritrichomonas</taxon>
    </lineage>
</organism>
<keyword evidence="2" id="KW-1185">Reference proteome</keyword>
<proteinExistence type="predicted"/>
<dbReference type="GeneID" id="94837515"/>
<dbReference type="OrthoDB" id="10557215at2759"/>
<evidence type="ECO:0000313" key="1">
    <source>
        <dbReference type="EMBL" id="OHT08586.1"/>
    </source>
</evidence>